<name>A0A9Y2P1P1_9RHOB</name>
<gene>
    <name evidence="1" type="ORF">QPJ95_17040</name>
</gene>
<protein>
    <submittedName>
        <fullName evidence="1">Uncharacterized protein</fullName>
    </submittedName>
</protein>
<dbReference type="KEGG" id="ppso:QPJ95_17040"/>
<evidence type="ECO:0000313" key="1">
    <source>
        <dbReference type="EMBL" id="WIY24287.1"/>
    </source>
</evidence>
<organism evidence="1 2">
    <name type="scientific">Parasedimentitalea psychrophila</name>
    <dbReference type="NCBI Taxonomy" id="2997337"/>
    <lineage>
        <taxon>Bacteria</taxon>
        <taxon>Pseudomonadati</taxon>
        <taxon>Pseudomonadota</taxon>
        <taxon>Alphaproteobacteria</taxon>
        <taxon>Rhodobacterales</taxon>
        <taxon>Paracoccaceae</taxon>
        <taxon>Parasedimentitalea</taxon>
    </lineage>
</organism>
<accession>A0A9Y2P1P1</accession>
<reference evidence="1 2" key="1">
    <citation type="submission" date="2023-06" db="EMBL/GenBank/DDBJ databases">
        <title>Parasedimentitalea psychrophila sp. nov., a psychrophilic bacterium isolated from deep-sea sediment.</title>
        <authorList>
            <person name="Li A."/>
        </authorList>
    </citation>
    <scope>NUCLEOTIDE SEQUENCE [LARGE SCALE GENOMIC DNA]</scope>
    <source>
        <strain evidence="1 2">QS115</strain>
    </source>
</reference>
<dbReference type="EMBL" id="CP127247">
    <property type="protein sequence ID" value="WIY24287.1"/>
    <property type="molecule type" value="Genomic_DNA"/>
</dbReference>
<sequence>MTKTILDLFKAMINATLLLLALCLFLGWMLMSSVQDVTAKLTDAIAQVAPVQHRIEGLRLEIAGLRSDITSRPELAVSGQLDALDQRLTALQHEMSELRQLPGDIIQIAAQTAASELVGHLGQLTSCQPPPY</sequence>
<dbReference type="AlphaFoldDB" id="A0A9Y2P1P1"/>
<dbReference type="Proteomes" id="UP001238334">
    <property type="component" value="Chromosome"/>
</dbReference>
<evidence type="ECO:0000313" key="2">
    <source>
        <dbReference type="Proteomes" id="UP001238334"/>
    </source>
</evidence>
<dbReference type="RefSeq" id="WP_270919548.1">
    <property type="nucleotide sequence ID" value="NZ_CP127247.1"/>
</dbReference>
<dbReference type="Gene3D" id="1.20.58.130">
    <property type="match status" value="1"/>
</dbReference>
<proteinExistence type="predicted"/>
<keyword evidence="2" id="KW-1185">Reference proteome</keyword>